<comment type="caution">
    <text evidence="1">The sequence shown here is derived from an EMBL/GenBank/DDBJ whole genome shotgun (WGS) entry which is preliminary data.</text>
</comment>
<organism evidence="1 2">
    <name type="scientific">Jimgerdemannia flammicorona</name>
    <dbReference type="NCBI Taxonomy" id="994334"/>
    <lineage>
        <taxon>Eukaryota</taxon>
        <taxon>Fungi</taxon>
        <taxon>Fungi incertae sedis</taxon>
        <taxon>Mucoromycota</taxon>
        <taxon>Mucoromycotina</taxon>
        <taxon>Endogonomycetes</taxon>
        <taxon>Endogonales</taxon>
        <taxon>Endogonaceae</taxon>
        <taxon>Jimgerdemannia</taxon>
    </lineage>
</organism>
<dbReference type="SUPFAM" id="SSF82171">
    <property type="entry name" value="DPP6 N-terminal domain-like"/>
    <property type="match status" value="1"/>
</dbReference>
<gene>
    <name evidence="1" type="ORF">BC936DRAFT_142006</name>
</gene>
<keyword evidence="2" id="KW-1185">Reference proteome</keyword>
<sequence>MESIPRIPDTHIDVDVDSRPCYTISDRNNPVIPLSLTSSDGLEQDCTWNYEPLTGSLKFGNTLYMHDPSTVDVETTIGFGVTRYTEKEENFWSILYIRSDGQGMDRQPFLNPHQAPIGLIECSPDRHYAACFSGDDGVLSVWRLSKGQDPEFSQHIPLREFKLKELDDASVWSRELPHDQFSLAVSNTDDNELPQIALGRYHTNLAPEECQICFLSVSDNGTYNAPFSRRDVVGNIFILDNGETLLITDSERLFVMNIKSKTVTHTFNRNHLDPFPSDPVFKTPNPNETQQPPVDLFEKLELNIPPENYKLYGQPSQTSVKNLSVKQCNSPMKEWQVEIWGLKKHPGKFLLNVTPVRYCQGWNAKYIYPDLPDDYLINPVVVRPEPWNNHVLVCRWISEDCFVVAGRHTVQIINARTSTYTKLMIEFTWCLPSADATITEIKLITPSVDEAIQQMKIVYNHDGSSNEDSVDIASHSDPIPLKHALRYLQFSGANYRSRTSTVRDPSNQRGRFEN</sequence>
<evidence type="ECO:0000313" key="2">
    <source>
        <dbReference type="Proteomes" id="UP000268093"/>
    </source>
</evidence>
<name>A0A433DMJ0_9FUNG</name>
<dbReference type="EMBL" id="RBNI01000212">
    <property type="protein sequence ID" value="RUP52069.1"/>
    <property type="molecule type" value="Genomic_DNA"/>
</dbReference>
<evidence type="ECO:0008006" key="3">
    <source>
        <dbReference type="Google" id="ProtNLM"/>
    </source>
</evidence>
<evidence type="ECO:0000313" key="1">
    <source>
        <dbReference type="EMBL" id="RUP52069.1"/>
    </source>
</evidence>
<accession>A0A433DMJ0</accession>
<dbReference type="AlphaFoldDB" id="A0A433DMJ0"/>
<proteinExistence type="predicted"/>
<reference evidence="1 2" key="1">
    <citation type="journal article" date="2018" name="New Phytol.">
        <title>Phylogenomics of Endogonaceae and evolution of mycorrhizas within Mucoromycota.</title>
        <authorList>
            <person name="Chang Y."/>
            <person name="Desiro A."/>
            <person name="Na H."/>
            <person name="Sandor L."/>
            <person name="Lipzen A."/>
            <person name="Clum A."/>
            <person name="Barry K."/>
            <person name="Grigoriev I.V."/>
            <person name="Martin F.M."/>
            <person name="Stajich J.E."/>
            <person name="Smith M.E."/>
            <person name="Bonito G."/>
            <person name="Spatafora J.W."/>
        </authorList>
    </citation>
    <scope>NUCLEOTIDE SEQUENCE [LARGE SCALE GENOMIC DNA]</scope>
    <source>
        <strain evidence="1 2">GMNB39</strain>
    </source>
</reference>
<dbReference type="Proteomes" id="UP000268093">
    <property type="component" value="Unassembled WGS sequence"/>
</dbReference>
<protein>
    <recommendedName>
        <fullName evidence="3">WD40-repeat-containing domain protein</fullName>
    </recommendedName>
</protein>